<evidence type="ECO:0000313" key="4">
    <source>
        <dbReference type="Proteomes" id="UP000185612"/>
    </source>
</evidence>
<dbReference type="Proteomes" id="UP000185612">
    <property type="component" value="Unassembled WGS sequence"/>
</dbReference>
<accession>A0A1Q5PXN9</accession>
<dbReference type="PANTHER" id="PTHR30535">
    <property type="entry name" value="VITAMIN B12-BINDING PROTEIN"/>
    <property type="match status" value="1"/>
</dbReference>
<dbReference type="PROSITE" id="PS50983">
    <property type="entry name" value="FE_B12_PBP"/>
    <property type="match status" value="1"/>
</dbReference>
<organism evidence="3 4">
    <name type="scientific">Buchananella hordeovulneris</name>
    <dbReference type="NCBI Taxonomy" id="52770"/>
    <lineage>
        <taxon>Bacteria</taxon>
        <taxon>Bacillati</taxon>
        <taxon>Actinomycetota</taxon>
        <taxon>Actinomycetes</taxon>
        <taxon>Actinomycetales</taxon>
        <taxon>Actinomycetaceae</taxon>
        <taxon>Buchananella</taxon>
    </lineage>
</organism>
<dbReference type="InterPro" id="IPR050902">
    <property type="entry name" value="ABC_Transporter_SBP"/>
</dbReference>
<dbReference type="EMBL" id="MQVS01000003">
    <property type="protein sequence ID" value="OKL52222.1"/>
    <property type="molecule type" value="Genomic_DNA"/>
</dbReference>
<name>A0A1Q5PXN9_9ACTO</name>
<keyword evidence="4" id="KW-1185">Reference proteome</keyword>
<protein>
    <submittedName>
        <fullName evidence="3">ABC transporter substrate-binding protein</fullName>
    </submittedName>
</protein>
<evidence type="ECO:0000259" key="2">
    <source>
        <dbReference type="PROSITE" id="PS50983"/>
    </source>
</evidence>
<dbReference type="InterPro" id="IPR002491">
    <property type="entry name" value="ABC_transptr_periplasmic_BD"/>
</dbReference>
<comment type="caution">
    <text evidence="3">The sequence shown here is derived from an EMBL/GenBank/DDBJ whole genome shotgun (WGS) entry which is preliminary data.</text>
</comment>
<evidence type="ECO:0000256" key="1">
    <source>
        <dbReference type="ARBA" id="ARBA00008814"/>
    </source>
</evidence>
<sequence>MTLTDFEGNQVTVADTSRVLALDLSGTLSRTVIALGYGDKLVGRTVSSTETQLAELPVVTKDGHSLNAEAILSLQPTLILADRSVGPPEVIDQLRAAGVPVVLLDPERNLEATGPLITSVANALGVPDAGKALADRTQGEIDAALAQIKQWQPATPLEASFLYVRGTAGVFFILGQDEGATALITALGAQDAAARNGITSTTPANAEALVALNPEVILVMKSGLESTNGLPGLLERPGVAQTRAGATQRVVAIPDGVALSFGPQAGEVLLAVARALYGVPAGS</sequence>
<dbReference type="Gene3D" id="3.40.50.1980">
    <property type="entry name" value="Nitrogenase molybdenum iron protein domain"/>
    <property type="match status" value="2"/>
</dbReference>
<evidence type="ECO:0000313" key="3">
    <source>
        <dbReference type="EMBL" id="OKL52222.1"/>
    </source>
</evidence>
<dbReference type="PANTHER" id="PTHR30535:SF4">
    <property type="entry name" value="HEMIN-BINDING PERIPLASMIC PROTEIN HMUT"/>
    <property type="match status" value="1"/>
</dbReference>
<feature type="domain" description="Fe/B12 periplasmic-binding" evidence="2">
    <location>
        <begin position="20"/>
        <end position="280"/>
    </location>
</feature>
<dbReference type="AlphaFoldDB" id="A0A1Q5PXN9"/>
<proteinExistence type="inferred from homology"/>
<comment type="similarity">
    <text evidence="1">Belongs to the bacterial solute-binding protein 8 family.</text>
</comment>
<gene>
    <name evidence="3" type="ORF">BSZ40_03790</name>
</gene>
<dbReference type="SUPFAM" id="SSF53807">
    <property type="entry name" value="Helical backbone' metal receptor"/>
    <property type="match status" value="1"/>
</dbReference>
<reference evidence="4" key="1">
    <citation type="submission" date="2016-12" db="EMBL/GenBank/DDBJ databases">
        <authorList>
            <person name="Meng X."/>
        </authorList>
    </citation>
    <scope>NUCLEOTIDE SEQUENCE [LARGE SCALE GENOMIC DNA]</scope>
    <source>
        <strain evidence="4">DSM 20732</strain>
    </source>
</reference>
<dbReference type="Pfam" id="PF01497">
    <property type="entry name" value="Peripla_BP_2"/>
    <property type="match status" value="1"/>
</dbReference>
<dbReference type="InParanoid" id="A0A1Q5PXN9"/>
<dbReference type="STRING" id="52770.BSZ40_03790"/>